<dbReference type="EMBL" id="SJPM01000009">
    <property type="protein sequence ID" value="TWT93486.1"/>
    <property type="molecule type" value="Genomic_DNA"/>
</dbReference>
<dbReference type="Proteomes" id="UP000316213">
    <property type="component" value="Unassembled WGS sequence"/>
</dbReference>
<gene>
    <name evidence="2" type="ORF">Pla100_40010</name>
</gene>
<comment type="caution">
    <text evidence="2">The sequence shown here is derived from an EMBL/GenBank/DDBJ whole genome shotgun (WGS) entry which is preliminary data.</text>
</comment>
<evidence type="ECO:0000256" key="1">
    <source>
        <dbReference type="SAM" id="Phobius"/>
    </source>
</evidence>
<name>A0A5C6A246_9BACT</name>
<keyword evidence="1" id="KW-0472">Membrane</keyword>
<feature type="transmembrane region" description="Helical" evidence="1">
    <location>
        <begin position="12"/>
        <end position="31"/>
    </location>
</feature>
<proteinExistence type="predicted"/>
<evidence type="ECO:0000313" key="3">
    <source>
        <dbReference type="Proteomes" id="UP000316213"/>
    </source>
</evidence>
<keyword evidence="1" id="KW-1133">Transmembrane helix</keyword>
<evidence type="ECO:0000313" key="2">
    <source>
        <dbReference type="EMBL" id="TWT93486.1"/>
    </source>
</evidence>
<protein>
    <submittedName>
        <fullName evidence="2">Uncharacterized protein</fullName>
    </submittedName>
</protein>
<dbReference type="AlphaFoldDB" id="A0A5C6A246"/>
<reference evidence="2 3" key="1">
    <citation type="submission" date="2019-02" db="EMBL/GenBank/DDBJ databases">
        <title>Deep-cultivation of Planctomycetes and their phenomic and genomic characterization uncovers novel biology.</title>
        <authorList>
            <person name="Wiegand S."/>
            <person name="Jogler M."/>
            <person name="Boedeker C."/>
            <person name="Pinto D."/>
            <person name="Vollmers J."/>
            <person name="Rivas-Marin E."/>
            <person name="Kohn T."/>
            <person name="Peeters S.H."/>
            <person name="Heuer A."/>
            <person name="Rast P."/>
            <person name="Oberbeckmann S."/>
            <person name="Bunk B."/>
            <person name="Jeske O."/>
            <person name="Meyerdierks A."/>
            <person name="Storesund J.E."/>
            <person name="Kallscheuer N."/>
            <person name="Luecker S."/>
            <person name="Lage O.M."/>
            <person name="Pohl T."/>
            <person name="Merkel B.J."/>
            <person name="Hornburger P."/>
            <person name="Mueller R.-W."/>
            <person name="Bruemmer F."/>
            <person name="Labrenz M."/>
            <person name="Spormann A.M."/>
            <person name="Op Den Camp H."/>
            <person name="Overmann J."/>
            <person name="Amann R."/>
            <person name="Jetten M.S.M."/>
            <person name="Mascher T."/>
            <person name="Medema M.H."/>
            <person name="Devos D.P."/>
            <person name="Kaster A.-K."/>
            <person name="Ovreas L."/>
            <person name="Rohde M."/>
            <person name="Galperin M.Y."/>
            <person name="Jogler C."/>
        </authorList>
    </citation>
    <scope>NUCLEOTIDE SEQUENCE [LARGE SCALE GENOMIC DNA]</scope>
    <source>
        <strain evidence="2 3">Pla100</strain>
    </source>
</reference>
<organism evidence="2 3">
    <name type="scientific">Neorhodopirellula pilleata</name>
    <dbReference type="NCBI Taxonomy" id="2714738"/>
    <lineage>
        <taxon>Bacteria</taxon>
        <taxon>Pseudomonadati</taxon>
        <taxon>Planctomycetota</taxon>
        <taxon>Planctomycetia</taxon>
        <taxon>Pirellulales</taxon>
        <taxon>Pirellulaceae</taxon>
        <taxon>Neorhodopirellula</taxon>
    </lineage>
</organism>
<sequence length="116" mass="13569">MLKRTQLPKLSLRSIFIFHLIIGLYLASWAATYKYEHSLQHPPSDLWDCSEPYTVPLAFLIVNSHIDANKFSPGLERRYYLWSGVRKHLIHRSWSPILLGNSRPIPIDDLTKEIVR</sequence>
<accession>A0A5C6A246</accession>
<keyword evidence="3" id="KW-1185">Reference proteome</keyword>
<keyword evidence="1" id="KW-0812">Transmembrane</keyword>